<evidence type="ECO:0000313" key="2">
    <source>
        <dbReference type="WBParaSite" id="jg19235"/>
    </source>
</evidence>
<sequence length="76" mass="8899">MEIIQFVTNLKEKFQRAVLPVAYKTLLWHKPYEISLRDIGEFHNLTTNETLAISSKYSTKLAVVCFVKEKHSLQYP</sequence>
<organism evidence="1 2">
    <name type="scientific">Ditylenchus dipsaci</name>
    <dbReference type="NCBI Taxonomy" id="166011"/>
    <lineage>
        <taxon>Eukaryota</taxon>
        <taxon>Metazoa</taxon>
        <taxon>Ecdysozoa</taxon>
        <taxon>Nematoda</taxon>
        <taxon>Chromadorea</taxon>
        <taxon>Rhabditida</taxon>
        <taxon>Tylenchina</taxon>
        <taxon>Tylenchomorpha</taxon>
        <taxon>Sphaerularioidea</taxon>
        <taxon>Anguinidae</taxon>
        <taxon>Anguininae</taxon>
        <taxon>Ditylenchus</taxon>
    </lineage>
</organism>
<name>A0A915DH93_9BILA</name>
<dbReference type="AlphaFoldDB" id="A0A915DH93"/>
<accession>A0A915DH93</accession>
<proteinExistence type="predicted"/>
<reference evidence="2" key="1">
    <citation type="submission" date="2022-11" db="UniProtKB">
        <authorList>
            <consortium name="WormBaseParasite"/>
        </authorList>
    </citation>
    <scope>IDENTIFICATION</scope>
</reference>
<protein>
    <submittedName>
        <fullName evidence="2">Uncharacterized protein</fullName>
    </submittedName>
</protein>
<dbReference type="Proteomes" id="UP000887574">
    <property type="component" value="Unplaced"/>
</dbReference>
<evidence type="ECO:0000313" key="1">
    <source>
        <dbReference type="Proteomes" id="UP000887574"/>
    </source>
</evidence>
<keyword evidence="1" id="KW-1185">Reference proteome</keyword>
<dbReference type="WBParaSite" id="jg19235">
    <property type="protein sequence ID" value="jg19235"/>
    <property type="gene ID" value="jg19235"/>
</dbReference>